<comment type="caution">
    <text evidence="1">The sequence shown here is derived from an EMBL/GenBank/DDBJ whole genome shotgun (WGS) entry which is preliminary data.</text>
</comment>
<dbReference type="Proteomes" id="UP000321464">
    <property type="component" value="Unassembled WGS sequence"/>
</dbReference>
<dbReference type="EMBL" id="BJYR01000006">
    <property type="protein sequence ID" value="GEN99048.1"/>
    <property type="molecule type" value="Genomic_DNA"/>
</dbReference>
<accession>A0A512AH64</accession>
<organism evidence="1 2">
    <name type="scientific">Novosphingobium sediminis</name>
    <dbReference type="NCBI Taxonomy" id="707214"/>
    <lineage>
        <taxon>Bacteria</taxon>
        <taxon>Pseudomonadati</taxon>
        <taxon>Pseudomonadota</taxon>
        <taxon>Alphaproteobacteria</taxon>
        <taxon>Sphingomonadales</taxon>
        <taxon>Sphingomonadaceae</taxon>
        <taxon>Novosphingobium</taxon>
    </lineage>
</organism>
<evidence type="ECO:0000313" key="2">
    <source>
        <dbReference type="Proteomes" id="UP000321464"/>
    </source>
</evidence>
<dbReference type="RefSeq" id="WP_246135027.1">
    <property type="nucleotide sequence ID" value="NZ_BJYR01000006.1"/>
</dbReference>
<keyword evidence="2" id="KW-1185">Reference proteome</keyword>
<proteinExistence type="predicted"/>
<gene>
    <name evidence="1" type="ORF">NSE01_08810</name>
</gene>
<protein>
    <submittedName>
        <fullName evidence="1">Uncharacterized protein</fullName>
    </submittedName>
</protein>
<evidence type="ECO:0000313" key="1">
    <source>
        <dbReference type="EMBL" id="GEN99048.1"/>
    </source>
</evidence>
<reference evidence="1 2" key="1">
    <citation type="submission" date="2019-07" db="EMBL/GenBank/DDBJ databases">
        <title>Whole genome shotgun sequence of Novosphingobium sediminis NBRC 106119.</title>
        <authorList>
            <person name="Hosoyama A."/>
            <person name="Uohara A."/>
            <person name="Ohji S."/>
            <person name="Ichikawa N."/>
        </authorList>
    </citation>
    <scope>NUCLEOTIDE SEQUENCE [LARGE SCALE GENOMIC DNA]</scope>
    <source>
        <strain evidence="1 2">NBRC 106119</strain>
    </source>
</reference>
<sequence>MLHFAPRYGIISPCLHWGQNRRRNRDTLRSHALRAARAANDNGAAIAARKSGANDSEAYDEALLAAALRLFAAHGLSAAQRACEAAQIAADAGDSAKAEWWIAVCAMLDGPKAKALQGAFAARARSQA</sequence>
<dbReference type="AlphaFoldDB" id="A0A512AH64"/>
<name>A0A512AH64_9SPHN</name>